<dbReference type="PANTHER" id="PTHR47901:SF8">
    <property type="entry name" value="CASPASE-3"/>
    <property type="match status" value="1"/>
</dbReference>
<dbReference type="GO" id="GO:0004197">
    <property type="term" value="F:cysteine-type endopeptidase activity"/>
    <property type="evidence" value="ECO:0007669"/>
    <property type="project" value="InterPro"/>
</dbReference>
<evidence type="ECO:0000256" key="4">
    <source>
        <dbReference type="ARBA" id="ARBA00022801"/>
    </source>
</evidence>
<dbReference type="PROSITE" id="PS50208">
    <property type="entry name" value="CASPASE_P20"/>
    <property type="match status" value="1"/>
</dbReference>
<keyword evidence="3" id="KW-0053">Apoptosis</keyword>
<evidence type="ECO:0000256" key="2">
    <source>
        <dbReference type="ARBA" id="ARBA00022670"/>
    </source>
</evidence>
<dbReference type="STRING" id="48709.A0A1D2MSV5"/>
<dbReference type="InterPro" id="IPR029030">
    <property type="entry name" value="Caspase-like_dom_sf"/>
</dbReference>
<proteinExistence type="inferred from homology"/>
<keyword evidence="6" id="KW-1133">Transmembrane helix</keyword>
<keyword evidence="6" id="KW-0812">Transmembrane</keyword>
<evidence type="ECO:0000256" key="1">
    <source>
        <dbReference type="ARBA" id="ARBA00010134"/>
    </source>
</evidence>
<evidence type="ECO:0000256" key="5">
    <source>
        <dbReference type="RuleBase" id="RU003971"/>
    </source>
</evidence>
<dbReference type="OrthoDB" id="6097640at2759"/>
<evidence type="ECO:0000313" key="9">
    <source>
        <dbReference type="EMBL" id="ODM96123.1"/>
    </source>
</evidence>
<comment type="caution">
    <text evidence="9">The sequence shown here is derived from an EMBL/GenBank/DDBJ whole genome shotgun (WGS) entry which is preliminary data.</text>
</comment>
<dbReference type="Gene3D" id="3.40.50.300">
    <property type="entry name" value="P-loop containing nucleotide triphosphate hydrolases"/>
    <property type="match status" value="1"/>
</dbReference>
<dbReference type="InterPro" id="IPR002138">
    <property type="entry name" value="Pept_C14_p10"/>
</dbReference>
<evidence type="ECO:0000259" key="8">
    <source>
        <dbReference type="PROSITE" id="PS50208"/>
    </source>
</evidence>
<dbReference type="Gene3D" id="3.40.50.1460">
    <property type="match status" value="1"/>
</dbReference>
<accession>A0A1D2MSV5</accession>
<dbReference type="EMBL" id="LJIJ01000575">
    <property type="protein sequence ID" value="ODM96123.1"/>
    <property type="molecule type" value="Genomic_DNA"/>
</dbReference>
<feature type="transmembrane region" description="Helical" evidence="6">
    <location>
        <begin position="823"/>
        <end position="840"/>
    </location>
</feature>
<dbReference type="InterPro" id="IPR027417">
    <property type="entry name" value="P-loop_NTPase"/>
</dbReference>
<dbReference type="SMART" id="SM00115">
    <property type="entry name" value="CASc"/>
    <property type="match status" value="1"/>
</dbReference>
<keyword evidence="6" id="KW-0472">Membrane</keyword>
<evidence type="ECO:0000313" key="10">
    <source>
        <dbReference type="Proteomes" id="UP000094527"/>
    </source>
</evidence>
<dbReference type="InterPro" id="IPR002398">
    <property type="entry name" value="Pept_C14"/>
</dbReference>
<sequence>NCKNEMEAESWQLFYILGITRHAHDMQFSHLTSSPELPKLLDDIMEGTTDKLIVDMNIPEIYKDRAHGDRPFIKGKRQALIMNIMNVKGMPAREGADVDSHYLEKLLPELGFDVHVVPESKLTKSGIEEEFQTFTNICVRDEVDCFVIYTGSHGMNDILFTADGKTLDIYSDLIYPFQFKVYEEKNGKSVEKPVVRVFINQSCQEEPSQFQRDAIKPESVDMKNTIYIKAQIPKYPAYRNTRFGSYFVLVLTFVFMKKAWDTSLLNMLYEVQVLLNTLTKQTTKQTTKRARLAQFPPILMMGVKDPIYFFKNPRAHFDVSHPVKIFTGSKSELRDLDQKFERQKHADIGAKAYTVSIVGMGGIGKSELARKYCREFVGAILWLNAETEETLTESFRILATEHLNIPSKNDDETEKSTATIITKVFMHFLGKPCLFVFDNLETDEILPKFKKFAQSNPSPPFVLITSQFKIRTTGNAEILELTEFTTEEAVELVKNCLKIQNEDQDENVLKLVRMMQRLPLALTHAISYISRESELWPNAFGSFLEQFRKSSKILFGTGSSPNLYTKTMYITFKMTLHLIGKRDHGEEAIKLLRILSYFQPDRILTGLFHSGKYRNALKLLLNFSVVIIQLKGVSIRIHRLMQDFMRMDLKENKLEEIFLEDALTILSQNASQDTAVHLFSVLKYCENMDALKDVVDQALTVHFEDPKIMTSFLSSSERVKYLTIEKNGENEKDWNVTMDLSDIVSIGRDPRQLPETYILSHALQTSQDAREKILSEPFVQLFMDLKWKKMQWPMHIMVCNGLLGWLQHNNGELWNWKNHYRRVEPLSAVISCLLVIRQMIKYVWGRNAIKYLLEIGQAVGYLLLTFVLTLVFLLGVHILIRMGWKMFYEENYSLEFPKCIFIITVDFISGRMLKYFAQFLIDFVREKIQEADTRVKILETRLEQVCMVEEFINWFSYPDLAETCRITGNKSLMWVWPLNCSKFLWGELNTTTPELQHYVENQFYVVKKPMTEFSSESRSLLMNLQAESECQRENQCLKAPHRLLHNRSFKVGYSKDSLRSRQSAQNQVSDEPEAELLNHVAVEVNPIGEQEPAEKLKATDVQSEYSIIRIRRIDLGCQKNDGQSLRADVTEASPSTLHFPSSVFPQSAFHPLILPTQHWNSKTVKFQTSWYSRFPWLHFNETLGKVLCFVCLRASNLKLHSESTNQDDAFLKTGFGNWRKGYEKFHRHESSNFHKSH</sequence>
<dbReference type="SUPFAM" id="SSF52129">
    <property type="entry name" value="Caspase-like"/>
    <property type="match status" value="1"/>
</dbReference>
<protein>
    <submittedName>
        <fullName evidence="9">Caspase-2</fullName>
    </submittedName>
</protein>
<keyword evidence="2" id="KW-0645">Protease</keyword>
<dbReference type="InterPro" id="IPR001309">
    <property type="entry name" value="Pept_C14_p20"/>
</dbReference>
<reference evidence="9 10" key="1">
    <citation type="journal article" date="2016" name="Genome Biol. Evol.">
        <title>Gene Family Evolution Reflects Adaptation to Soil Environmental Stressors in the Genome of the Collembolan Orchesella cincta.</title>
        <authorList>
            <person name="Faddeeva-Vakhrusheva A."/>
            <person name="Derks M.F."/>
            <person name="Anvar S.Y."/>
            <person name="Agamennone V."/>
            <person name="Suring W."/>
            <person name="Smit S."/>
            <person name="van Straalen N.M."/>
            <person name="Roelofs D."/>
        </authorList>
    </citation>
    <scope>NUCLEOTIDE SEQUENCE [LARGE SCALE GENOMIC DNA]</scope>
    <source>
        <tissue evidence="9">Mixed pool</tissue>
    </source>
</reference>
<feature type="domain" description="Caspase family p20" evidence="8">
    <location>
        <begin position="75"/>
        <end position="171"/>
    </location>
</feature>
<name>A0A1D2MSV5_ORCCI</name>
<dbReference type="InterPro" id="IPR015917">
    <property type="entry name" value="Pept_C14A"/>
</dbReference>
<dbReference type="GO" id="GO:0006915">
    <property type="term" value="P:apoptotic process"/>
    <property type="evidence" value="ECO:0007669"/>
    <property type="project" value="UniProtKB-KW"/>
</dbReference>
<feature type="non-terminal residue" evidence="9">
    <location>
        <position position="1"/>
    </location>
</feature>
<organism evidence="9 10">
    <name type="scientific">Orchesella cincta</name>
    <name type="common">Springtail</name>
    <name type="synonym">Podura cincta</name>
    <dbReference type="NCBI Taxonomy" id="48709"/>
    <lineage>
        <taxon>Eukaryota</taxon>
        <taxon>Metazoa</taxon>
        <taxon>Ecdysozoa</taxon>
        <taxon>Arthropoda</taxon>
        <taxon>Hexapoda</taxon>
        <taxon>Collembola</taxon>
        <taxon>Entomobryomorpha</taxon>
        <taxon>Entomobryoidea</taxon>
        <taxon>Orchesellidae</taxon>
        <taxon>Orchesellinae</taxon>
        <taxon>Orchesella</taxon>
    </lineage>
</organism>
<dbReference type="InterPro" id="IPR011600">
    <property type="entry name" value="Pept_C14_caspase"/>
</dbReference>
<evidence type="ECO:0000259" key="7">
    <source>
        <dbReference type="PROSITE" id="PS50207"/>
    </source>
</evidence>
<evidence type="ECO:0000256" key="6">
    <source>
        <dbReference type="SAM" id="Phobius"/>
    </source>
</evidence>
<dbReference type="AlphaFoldDB" id="A0A1D2MSV5"/>
<comment type="similarity">
    <text evidence="1 5">Belongs to the peptidase C14A family.</text>
</comment>
<keyword evidence="4" id="KW-0378">Hydrolase</keyword>
<evidence type="ECO:0000256" key="3">
    <source>
        <dbReference type="ARBA" id="ARBA00022703"/>
    </source>
</evidence>
<keyword evidence="10" id="KW-1185">Reference proteome</keyword>
<dbReference type="SUPFAM" id="SSF52540">
    <property type="entry name" value="P-loop containing nucleoside triphosphate hydrolases"/>
    <property type="match status" value="1"/>
</dbReference>
<dbReference type="PROSITE" id="PS50207">
    <property type="entry name" value="CASPASE_P10"/>
    <property type="match status" value="1"/>
</dbReference>
<dbReference type="GO" id="GO:0006508">
    <property type="term" value="P:proteolysis"/>
    <property type="evidence" value="ECO:0007669"/>
    <property type="project" value="UniProtKB-KW"/>
</dbReference>
<dbReference type="PANTHER" id="PTHR47901">
    <property type="entry name" value="CASPASE RECRUITMENT DOMAIN-CONTAINING PROTEIN 18"/>
    <property type="match status" value="1"/>
</dbReference>
<dbReference type="Proteomes" id="UP000094527">
    <property type="component" value="Unassembled WGS sequence"/>
</dbReference>
<gene>
    <name evidence="9" type="ORF">Ocin01_10559</name>
</gene>
<dbReference type="Pfam" id="PF00656">
    <property type="entry name" value="Peptidase_C14"/>
    <property type="match status" value="1"/>
</dbReference>
<feature type="transmembrane region" description="Helical" evidence="6">
    <location>
        <begin position="860"/>
        <end position="880"/>
    </location>
</feature>
<feature type="domain" description="Caspase family p10" evidence="7">
    <location>
        <begin position="223"/>
        <end position="311"/>
    </location>
</feature>